<evidence type="ECO:0000313" key="1">
    <source>
        <dbReference type="EMBL" id="MBA0730028.1"/>
    </source>
</evidence>
<organism evidence="1 2">
    <name type="scientific">Gossypium laxum</name>
    <dbReference type="NCBI Taxonomy" id="34288"/>
    <lineage>
        <taxon>Eukaryota</taxon>
        <taxon>Viridiplantae</taxon>
        <taxon>Streptophyta</taxon>
        <taxon>Embryophyta</taxon>
        <taxon>Tracheophyta</taxon>
        <taxon>Spermatophyta</taxon>
        <taxon>Magnoliopsida</taxon>
        <taxon>eudicotyledons</taxon>
        <taxon>Gunneridae</taxon>
        <taxon>Pentapetalae</taxon>
        <taxon>rosids</taxon>
        <taxon>malvids</taxon>
        <taxon>Malvales</taxon>
        <taxon>Malvaceae</taxon>
        <taxon>Malvoideae</taxon>
        <taxon>Gossypium</taxon>
    </lineage>
</organism>
<evidence type="ECO:0000313" key="2">
    <source>
        <dbReference type="Proteomes" id="UP000593574"/>
    </source>
</evidence>
<dbReference type="Proteomes" id="UP000593574">
    <property type="component" value="Unassembled WGS sequence"/>
</dbReference>
<comment type="caution">
    <text evidence="1">The sequence shown here is derived from an EMBL/GenBank/DDBJ whole genome shotgun (WGS) entry which is preliminary data.</text>
</comment>
<dbReference type="EMBL" id="JABEZV010441852">
    <property type="protein sequence ID" value="MBA0730028.1"/>
    <property type="molecule type" value="Genomic_DNA"/>
</dbReference>
<dbReference type="AlphaFoldDB" id="A0A7J9B134"/>
<proteinExistence type="predicted"/>
<name>A0A7J9B134_9ROSI</name>
<keyword evidence="2" id="KW-1185">Reference proteome</keyword>
<gene>
    <name evidence="1" type="ORF">Golax_023425</name>
</gene>
<reference evidence="1 2" key="1">
    <citation type="journal article" date="2019" name="Genome Biol. Evol.">
        <title>Insights into the evolution of the New World diploid cottons (Gossypium, subgenus Houzingenia) based on genome sequencing.</title>
        <authorList>
            <person name="Grover C.E."/>
            <person name="Arick M.A. 2nd"/>
            <person name="Thrash A."/>
            <person name="Conover J.L."/>
            <person name="Sanders W.S."/>
            <person name="Peterson D.G."/>
            <person name="Frelichowski J.E."/>
            <person name="Scheffler J.A."/>
            <person name="Scheffler B.E."/>
            <person name="Wendel J.F."/>
        </authorList>
    </citation>
    <scope>NUCLEOTIDE SEQUENCE [LARGE SCALE GENOMIC DNA]</scope>
    <source>
        <strain evidence="1">4</strain>
        <tissue evidence="1">Leaf</tissue>
    </source>
</reference>
<protein>
    <submittedName>
        <fullName evidence="1">Uncharacterized protein</fullName>
    </submittedName>
</protein>
<sequence length="17" mass="2157">MVIRLWEEYRMLHCCSS</sequence>
<accession>A0A7J9B134</accession>